<sequence length="35" mass="3907">MEITETAPRSVLLPVLLLVGRRVIDLVRTDSALCR</sequence>
<reference evidence="1" key="1">
    <citation type="submission" date="2020-05" db="EMBL/GenBank/DDBJ databases">
        <authorList>
            <person name="Chiriac C."/>
            <person name="Salcher M."/>
            <person name="Ghai R."/>
            <person name="Kavagutti S V."/>
        </authorList>
    </citation>
    <scope>NUCLEOTIDE SEQUENCE</scope>
</reference>
<gene>
    <name evidence="1" type="ORF">UFOPK3609_00837</name>
</gene>
<evidence type="ECO:0000313" key="1">
    <source>
        <dbReference type="EMBL" id="CAB4910636.1"/>
    </source>
</evidence>
<organism evidence="1">
    <name type="scientific">freshwater metagenome</name>
    <dbReference type="NCBI Taxonomy" id="449393"/>
    <lineage>
        <taxon>unclassified sequences</taxon>
        <taxon>metagenomes</taxon>
        <taxon>ecological metagenomes</taxon>
    </lineage>
</organism>
<name>A0A6J7GUR8_9ZZZZ</name>
<dbReference type="AlphaFoldDB" id="A0A6J7GUR8"/>
<accession>A0A6J7GUR8</accession>
<protein>
    <submittedName>
        <fullName evidence="1">Unannotated protein</fullName>
    </submittedName>
</protein>
<dbReference type="EMBL" id="CAFBMQ010000113">
    <property type="protein sequence ID" value="CAB4910636.1"/>
    <property type="molecule type" value="Genomic_DNA"/>
</dbReference>
<proteinExistence type="predicted"/>